<evidence type="ECO:0000313" key="8">
    <source>
        <dbReference type="Proteomes" id="UP000282321"/>
    </source>
</evidence>
<keyword evidence="6" id="KW-0479">Metal-binding</keyword>
<dbReference type="GO" id="GO:0005737">
    <property type="term" value="C:cytoplasm"/>
    <property type="evidence" value="ECO:0007669"/>
    <property type="project" value="UniProtKB-SubCell"/>
</dbReference>
<dbReference type="GO" id="GO:0043737">
    <property type="term" value="F:deoxyribonuclease V activity"/>
    <property type="evidence" value="ECO:0007669"/>
    <property type="project" value="UniProtKB-UniRule"/>
</dbReference>
<accession>A0A660S7M5</accession>
<dbReference type="GO" id="GO:0016891">
    <property type="term" value="F:RNA endonuclease activity producing 5'-phosphomonoesters, hydrolytic mechanism"/>
    <property type="evidence" value="ECO:0007669"/>
    <property type="project" value="TreeGrafter"/>
</dbReference>
<evidence type="ECO:0000313" key="7">
    <source>
        <dbReference type="EMBL" id="RKX65908.1"/>
    </source>
</evidence>
<evidence type="ECO:0000256" key="5">
    <source>
        <dbReference type="ARBA" id="ARBA00022801"/>
    </source>
</evidence>
<comment type="subcellular location">
    <subcellularLocation>
        <location evidence="1 6">Cytoplasm</location>
    </subcellularLocation>
</comment>
<dbReference type="AlphaFoldDB" id="A0A660S7M5"/>
<comment type="similarity">
    <text evidence="6">Belongs to the endonuclease V family.</text>
</comment>
<name>A0A660S7M5_UNCT6</name>
<keyword evidence="6" id="KW-0227">DNA damage</keyword>
<evidence type="ECO:0000256" key="1">
    <source>
        <dbReference type="ARBA" id="ARBA00004496"/>
    </source>
</evidence>
<dbReference type="EMBL" id="QNBC01000065">
    <property type="protein sequence ID" value="RKX65908.1"/>
    <property type="molecule type" value="Genomic_DNA"/>
</dbReference>
<dbReference type="GO" id="GO:0006281">
    <property type="term" value="P:DNA repair"/>
    <property type="evidence" value="ECO:0007669"/>
    <property type="project" value="UniProtKB-UniRule"/>
</dbReference>
<comment type="cofactor">
    <cofactor evidence="6">
        <name>Mg(2+)</name>
        <dbReference type="ChEBI" id="CHEBI:18420"/>
    </cofactor>
</comment>
<dbReference type="CDD" id="cd06559">
    <property type="entry name" value="Endonuclease_V"/>
    <property type="match status" value="1"/>
</dbReference>
<evidence type="ECO:0000256" key="6">
    <source>
        <dbReference type="HAMAP-Rule" id="MF_00801"/>
    </source>
</evidence>
<dbReference type="HAMAP" id="MF_00801">
    <property type="entry name" value="Endonuclease_5"/>
    <property type="match status" value="1"/>
</dbReference>
<keyword evidence="4 6" id="KW-0255">Endonuclease</keyword>
<keyword evidence="5 6" id="KW-0378">Hydrolase</keyword>
<evidence type="ECO:0000256" key="3">
    <source>
        <dbReference type="ARBA" id="ARBA00022722"/>
    </source>
</evidence>
<gene>
    <name evidence="6" type="primary">nfi</name>
    <name evidence="7" type="ORF">DRP44_05250</name>
</gene>
<dbReference type="GO" id="GO:0000287">
    <property type="term" value="F:magnesium ion binding"/>
    <property type="evidence" value="ECO:0007669"/>
    <property type="project" value="UniProtKB-UniRule"/>
</dbReference>
<feature type="binding site" evidence="6">
    <location>
        <position position="137"/>
    </location>
    <ligand>
        <name>Mg(2+)</name>
        <dbReference type="ChEBI" id="CHEBI:18420"/>
    </ligand>
</feature>
<keyword evidence="6" id="KW-0460">Magnesium</keyword>
<sequence>MWVSMPISLAFPLPHIQIVLYNRFMNYLEETLKIAKNRDTKAAKKVQMLLRDKISLNDNTVINPHFIMGVDLAYDKDMAFVSIVLWDNIKEEIVSVFNDKGKVVFPYIPGFLSFREFPIFYQLYEKLTFEPDVIIFDGHGYAHPRRMGLATHAGILLDIPTIGCAKSKLVGTYDVPENEENAYSELHHKNEIIGYVLRTRKNVKPIFISPGNHISFGQSLKLIISLKRKTKLPVVMQMAHRTCEAYKRSFLAIERRK</sequence>
<comment type="function">
    <text evidence="6">DNA repair enzyme involved in the repair of deaminated bases. Selectively cleaves double-stranded DNA at the second phosphodiester bond 3' to a deoxyinosine leaving behind the intact lesion on the nicked DNA.</text>
</comment>
<dbReference type="InterPro" id="IPR007581">
    <property type="entry name" value="Endonuclease-V"/>
</dbReference>
<comment type="caution">
    <text evidence="7">The sequence shown here is derived from an EMBL/GenBank/DDBJ whole genome shotgun (WGS) entry which is preliminary data.</text>
</comment>
<evidence type="ECO:0000256" key="2">
    <source>
        <dbReference type="ARBA" id="ARBA00022490"/>
    </source>
</evidence>
<dbReference type="Pfam" id="PF04493">
    <property type="entry name" value="Endonuclease_5"/>
    <property type="match status" value="1"/>
</dbReference>
<organism evidence="7 8">
    <name type="scientific">candidate division TA06 bacterium</name>
    <dbReference type="NCBI Taxonomy" id="2250710"/>
    <lineage>
        <taxon>Bacteria</taxon>
        <taxon>Bacteria division TA06</taxon>
    </lineage>
</organism>
<dbReference type="Gene3D" id="3.30.2170.10">
    <property type="entry name" value="archaeoglobus fulgidus dsm 4304 superfamily"/>
    <property type="match status" value="1"/>
</dbReference>
<dbReference type="PANTHER" id="PTHR28511:SF1">
    <property type="entry name" value="ENDONUCLEASE V"/>
    <property type="match status" value="1"/>
</dbReference>
<keyword evidence="2 6" id="KW-0963">Cytoplasm</keyword>
<comment type="catalytic activity">
    <reaction evidence="6">
        <text>Endonucleolytic cleavage at apurinic or apyrimidinic sites to products with a 5'-phosphate.</text>
        <dbReference type="EC" id="3.1.21.7"/>
    </reaction>
</comment>
<evidence type="ECO:0000256" key="4">
    <source>
        <dbReference type="ARBA" id="ARBA00022759"/>
    </source>
</evidence>
<dbReference type="EC" id="3.1.21.7" evidence="6"/>
<feature type="binding site" evidence="6">
    <location>
        <position position="71"/>
    </location>
    <ligand>
        <name>Mg(2+)</name>
        <dbReference type="ChEBI" id="CHEBI:18420"/>
    </ligand>
</feature>
<keyword evidence="6" id="KW-0234">DNA repair</keyword>
<dbReference type="PANTHER" id="PTHR28511">
    <property type="entry name" value="ENDONUCLEASE V"/>
    <property type="match status" value="1"/>
</dbReference>
<feature type="site" description="Interaction with target DNA" evidence="6">
    <location>
        <position position="107"/>
    </location>
</feature>
<keyword evidence="3 6" id="KW-0540">Nuclease</keyword>
<reference evidence="7 8" key="1">
    <citation type="submission" date="2018-06" db="EMBL/GenBank/DDBJ databases">
        <title>Extensive metabolic versatility and redundancy in microbially diverse, dynamic hydrothermal sediments.</title>
        <authorList>
            <person name="Dombrowski N."/>
            <person name="Teske A."/>
            <person name="Baker B.J."/>
        </authorList>
    </citation>
    <scope>NUCLEOTIDE SEQUENCE [LARGE SCALE GENOMIC DNA]</scope>
    <source>
        <strain evidence="7">B35_G9</strain>
    </source>
</reference>
<dbReference type="Proteomes" id="UP000282321">
    <property type="component" value="Unassembled WGS sequence"/>
</dbReference>
<proteinExistence type="inferred from homology"/>
<dbReference type="GO" id="GO:0003727">
    <property type="term" value="F:single-stranded RNA binding"/>
    <property type="evidence" value="ECO:0007669"/>
    <property type="project" value="TreeGrafter"/>
</dbReference>
<protein>
    <recommendedName>
        <fullName evidence="6">Endonuclease V</fullName>
        <ecNumber evidence="6">3.1.21.7</ecNumber>
    </recommendedName>
    <alternativeName>
        <fullName evidence="6">Deoxyinosine 3'endonuclease</fullName>
    </alternativeName>
    <alternativeName>
        <fullName evidence="6">Deoxyribonuclease V</fullName>
        <shortName evidence="6">DNase V</shortName>
    </alternativeName>
</protein>